<accession>A0A560ESU4</accession>
<organism evidence="6 7">
    <name type="scientific">Nitrospirillum amazonense</name>
    <dbReference type="NCBI Taxonomy" id="28077"/>
    <lineage>
        <taxon>Bacteria</taxon>
        <taxon>Pseudomonadati</taxon>
        <taxon>Pseudomonadota</taxon>
        <taxon>Alphaproteobacteria</taxon>
        <taxon>Rhodospirillales</taxon>
        <taxon>Azospirillaceae</taxon>
        <taxon>Nitrospirillum</taxon>
    </lineage>
</organism>
<dbReference type="SUPFAM" id="SSF46626">
    <property type="entry name" value="Cytochrome c"/>
    <property type="match status" value="1"/>
</dbReference>
<dbReference type="PANTHER" id="PTHR40394:SF2">
    <property type="entry name" value="QUINOL:CYTOCHROME C OXIDOREDUCTASE MEMBRANE PROTEIN"/>
    <property type="match status" value="1"/>
</dbReference>
<evidence type="ECO:0000256" key="1">
    <source>
        <dbReference type="ARBA" id="ARBA00022617"/>
    </source>
</evidence>
<protein>
    <submittedName>
        <fullName evidence="6">Mono/diheme cytochrome c family protein</fullName>
    </submittedName>
</protein>
<dbReference type="RefSeq" id="WP_145753465.1">
    <property type="nucleotide sequence ID" value="NZ_VITN01000024.1"/>
</dbReference>
<reference evidence="6 7" key="1">
    <citation type="submission" date="2019-06" db="EMBL/GenBank/DDBJ databases">
        <title>Genomic Encyclopedia of Type Strains, Phase IV (KMG-V): Genome sequencing to study the core and pangenomes of soil and plant-associated prokaryotes.</title>
        <authorList>
            <person name="Whitman W."/>
        </authorList>
    </citation>
    <scope>NUCLEOTIDE SEQUENCE [LARGE SCALE GENOMIC DNA]</scope>
    <source>
        <strain evidence="6 7">BR 11880</strain>
    </source>
</reference>
<keyword evidence="1 4" id="KW-0349">Heme</keyword>
<evidence type="ECO:0000313" key="7">
    <source>
        <dbReference type="Proteomes" id="UP000319859"/>
    </source>
</evidence>
<dbReference type="PANTHER" id="PTHR40394">
    <property type="entry name" value="LIPOPROTEIN-RELATED"/>
    <property type="match status" value="1"/>
</dbReference>
<sequence length="177" mass="19449">MRRLLLLLPLILTLSSCDEMTHQPRYQAAGRGRLFPDGKAMQAPPEGTVAQDDPARAAALDERPPMTLDLLKRGRQRYDIYCSPCHDVAGAGRGPVVARGFPAPPSLDDPRLVRAPSRYFVEVITQGHGVMYDHADRVTPTDRWAIAAYIRALQRSRSTPVDELNAADRAHLSGGTP</sequence>
<dbReference type="GO" id="GO:0020037">
    <property type="term" value="F:heme binding"/>
    <property type="evidence" value="ECO:0007669"/>
    <property type="project" value="InterPro"/>
</dbReference>
<dbReference type="OrthoDB" id="335174at2"/>
<evidence type="ECO:0000259" key="5">
    <source>
        <dbReference type="PROSITE" id="PS51007"/>
    </source>
</evidence>
<dbReference type="Proteomes" id="UP000319859">
    <property type="component" value="Unassembled WGS sequence"/>
</dbReference>
<dbReference type="Gene3D" id="1.10.760.10">
    <property type="entry name" value="Cytochrome c-like domain"/>
    <property type="match status" value="1"/>
</dbReference>
<dbReference type="GO" id="GO:0046872">
    <property type="term" value="F:metal ion binding"/>
    <property type="evidence" value="ECO:0007669"/>
    <property type="project" value="UniProtKB-KW"/>
</dbReference>
<dbReference type="PROSITE" id="PS51007">
    <property type="entry name" value="CYTC"/>
    <property type="match status" value="1"/>
</dbReference>
<comment type="caution">
    <text evidence="6">The sequence shown here is derived from an EMBL/GenBank/DDBJ whole genome shotgun (WGS) entry which is preliminary data.</text>
</comment>
<gene>
    <name evidence="6" type="ORF">FBZ89_12447</name>
</gene>
<evidence type="ECO:0000256" key="2">
    <source>
        <dbReference type="ARBA" id="ARBA00022723"/>
    </source>
</evidence>
<dbReference type="PROSITE" id="PS51257">
    <property type="entry name" value="PROKAR_LIPOPROTEIN"/>
    <property type="match status" value="1"/>
</dbReference>
<dbReference type="InterPro" id="IPR009056">
    <property type="entry name" value="Cyt_c-like_dom"/>
</dbReference>
<keyword evidence="2 4" id="KW-0479">Metal-binding</keyword>
<feature type="domain" description="Cytochrome c" evidence="5">
    <location>
        <begin position="69"/>
        <end position="154"/>
    </location>
</feature>
<dbReference type="GO" id="GO:0009055">
    <property type="term" value="F:electron transfer activity"/>
    <property type="evidence" value="ECO:0007669"/>
    <property type="project" value="InterPro"/>
</dbReference>
<evidence type="ECO:0000256" key="3">
    <source>
        <dbReference type="ARBA" id="ARBA00023004"/>
    </source>
</evidence>
<name>A0A560ESU4_9PROT</name>
<dbReference type="Pfam" id="PF13442">
    <property type="entry name" value="Cytochrome_CBB3"/>
    <property type="match status" value="1"/>
</dbReference>
<evidence type="ECO:0000256" key="4">
    <source>
        <dbReference type="PROSITE-ProRule" id="PRU00433"/>
    </source>
</evidence>
<dbReference type="AlphaFoldDB" id="A0A560ESU4"/>
<proteinExistence type="predicted"/>
<dbReference type="EMBL" id="VITN01000024">
    <property type="protein sequence ID" value="TWB12434.1"/>
    <property type="molecule type" value="Genomic_DNA"/>
</dbReference>
<dbReference type="InterPro" id="IPR036909">
    <property type="entry name" value="Cyt_c-like_dom_sf"/>
</dbReference>
<evidence type="ECO:0000313" key="6">
    <source>
        <dbReference type="EMBL" id="TWB12434.1"/>
    </source>
</evidence>
<keyword evidence="3 4" id="KW-0408">Iron</keyword>